<evidence type="ECO:0000256" key="3">
    <source>
        <dbReference type="ARBA" id="ARBA00022691"/>
    </source>
</evidence>
<dbReference type="Proteomes" id="UP000070383">
    <property type="component" value="Unassembled WGS sequence"/>
</dbReference>
<proteinExistence type="predicted"/>
<evidence type="ECO:0000256" key="4">
    <source>
        <dbReference type="ARBA" id="ARBA00022723"/>
    </source>
</evidence>
<dbReference type="SFLD" id="SFLDG01082">
    <property type="entry name" value="B12-binding_domain_containing"/>
    <property type="match status" value="1"/>
</dbReference>
<dbReference type="SMART" id="SM00729">
    <property type="entry name" value="Elp3"/>
    <property type="match status" value="1"/>
</dbReference>
<evidence type="ECO:0000313" key="9">
    <source>
        <dbReference type="Proteomes" id="UP000070383"/>
    </source>
</evidence>
<dbReference type="Pfam" id="PF16199">
    <property type="entry name" value="Radical_SAM_C"/>
    <property type="match status" value="1"/>
</dbReference>
<dbReference type="InterPro" id="IPR032432">
    <property type="entry name" value="Radical_SAM_C"/>
</dbReference>
<dbReference type="GO" id="GO:0003824">
    <property type="term" value="F:catalytic activity"/>
    <property type="evidence" value="ECO:0007669"/>
    <property type="project" value="InterPro"/>
</dbReference>
<dbReference type="Gene3D" id="3.80.30.20">
    <property type="entry name" value="tm_1862 like domain"/>
    <property type="match status" value="1"/>
</dbReference>
<keyword evidence="3" id="KW-0949">S-adenosyl-L-methionine</keyword>
<dbReference type="PATRIC" id="fig|33036.3.peg.1345"/>
<dbReference type="RefSeq" id="WP_060929597.1">
    <property type="nucleotide sequence ID" value="NZ_KQ955281.1"/>
</dbReference>
<dbReference type="AlphaFoldDB" id="A0A133KDG9"/>
<dbReference type="InterPro" id="IPR058240">
    <property type="entry name" value="rSAM_sf"/>
</dbReference>
<dbReference type="SFLD" id="SFLDS00029">
    <property type="entry name" value="Radical_SAM"/>
    <property type="match status" value="1"/>
</dbReference>
<evidence type="ECO:0000256" key="5">
    <source>
        <dbReference type="ARBA" id="ARBA00023004"/>
    </source>
</evidence>
<dbReference type="InterPro" id="IPR039661">
    <property type="entry name" value="ELP3"/>
</dbReference>
<keyword evidence="6" id="KW-0411">Iron-sulfur</keyword>
<gene>
    <name evidence="8" type="ORF">HMPREF3200_01357</name>
</gene>
<evidence type="ECO:0000259" key="7">
    <source>
        <dbReference type="PROSITE" id="PS51918"/>
    </source>
</evidence>
<dbReference type="OrthoDB" id="9801689at2"/>
<keyword evidence="4" id="KW-0479">Metal-binding</keyword>
<evidence type="ECO:0000256" key="2">
    <source>
        <dbReference type="ARBA" id="ARBA00022485"/>
    </source>
</evidence>
<dbReference type="PANTHER" id="PTHR11135:SF1">
    <property type="entry name" value="PROTEIN YHCC"/>
    <property type="match status" value="1"/>
</dbReference>
<comment type="caution">
    <text evidence="8">The sequence shown here is derived from an EMBL/GenBank/DDBJ whole genome shotgun (WGS) entry which is preliminary data.</text>
</comment>
<keyword evidence="5" id="KW-0408">Iron</keyword>
<dbReference type="Pfam" id="PF04055">
    <property type="entry name" value="Radical_SAM"/>
    <property type="match status" value="1"/>
</dbReference>
<accession>A0A133KDG9</accession>
<dbReference type="EMBL" id="LRPM01000048">
    <property type="protein sequence ID" value="KWZ77537.1"/>
    <property type="molecule type" value="Genomic_DNA"/>
</dbReference>
<dbReference type="GO" id="GO:0051539">
    <property type="term" value="F:4 iron, 4 sulfur cluster binding"/>
    <property type="evidence" value="ECO:0007669"/>
    <property type="project" value="UniProtKB-KW"/>
</dbReference>
<comment type="cofactor">
    <cofactor evidence="1">
        <name>[4Fe-4S] cluster</name>
        <dbReference type="ChEBI" id="CHEBI:49883"/>
    </cofactor>
</comment>
<sequence length="323" mass="37336">MNNGVYYSVSEYYKDTYKTKVYKLPIKLSLTCPNRDGACSRGGCIFCSDAGGSFENLPSFMTVEEQLEKNRAYIGSRYKANKFIAYFQNFSNTYMSLEKFKEVIRACNKDYIVAISISTRSDCLSRDKLDFLKEFRQKTGIDITFELGLQTANYKTLDVLNRGESLADFIAACILLKEYKIRICTHVILSLPWDNLRDVIETARIITALGVNEIKIHSLFVVKNTKLSKMYENGEVSMISKEEYQRNVIEFLRYIGENIAVSRLVGRAPQEDTIFCNWDTSWWLIRDEIVEYMKKNGIVQGDKSKKIIFDKIKGEENDLFSIR</sequence>
<feature type="domain" description="Radical SAM core" evidence="7">
    <location>
        <begin position="24"/>
        <end position="258"/>
    </location>
</feature>
<keyword evidence="9" id="KW-1185">Reference proteome</keyword>
<dbReference type="SFLD" id="SFLDG01086">
    <property type="entry name" value="elongater_protein-like"/>
    <property type="match status" value="1"/>
</dbReference>
<reference evidence="9" key="1">
    <citation type="submission" date="2016-01" db="EMBL/GenBank/DDBJ databases">
        <authorList>
            <person name="Mitreva M."/>
            <person name="Pepin K.H."/>
            <person name="Mihindukulasuriya K.A."/>
            <person name="Fulton R."/>
            <person name="Fronick C."/>
            <person name="O'Laughlin M."/>
            <person name="Miner T."/>
            <person name="Herter B."/>
            <person name="Rosa B.A."/>
            <person name="Cordes M."/>
            <person name="Tomlinson C."/>
            <person name="Wollam A."/>
            <person name="Palsikar V.B."/>
            <person name="Mardis E.R."/>
            <person name="Wilson R.K."/>
        </authorList>
    </citation>
    <scope>NUCLEOTIDE SEQUENCE [LARGE SCALE GENOMIC DNA]</scope>
    <source>
        <strain evidence="9">MJR8151</strain>
    </source>
</reference>
<dbReference type="SUPFAM" id="SSF102114">
    <property type="entry name" value="Radical SAM enzymes"/>
    <property type="match status" value="1"/>
</dbReference>
<dbReference type="InterPro" id="IPR005911">
    <property type="entry name" value="YhcC-like"/>
</dbReference>
<name>A0A133KDG9_9FIRM</name>
<dbReference type="PROSITE" id="PS51918">
    <property type="entry name" value="RADICAL_SAM"/>
    <property type="match status" value="1"/>
</dbReference>
<dbReference type="GO" id="GO:0046872">
    <property type="term" value="F:metal ion binding"/>
    <property type="evidence" value="ECO:0007669"/>
    <property type="project" value="UniProtKB-KW"/>
</dbReference>
<dbReference type="InterPro" id="IPR023404">
    <property type="entry name" value="rSAM_horseshoe"/>
</dbReference>
<dbReference type="InterPro" id="IPR007197">
    <property type="entry name" value="rSAM"/>
</dbReference>
<dbReference type="SFLD" id="SFLDG01091">
    <property type="entry name" value="uncharacterized_CHP01210-like"/>
    <property type="match status" value="1"/>
</dbReference>
<dbReference type="STRING" id="33036.HMPREF3200_01357"/>
<evidence type="ECO:0000313" key="8">
    <source>
        <dbReference type="EMBL" id="KWZ77537.1"/>
    </source>
</evidence>
<dbReference type="PANTHER" id="PTHR11135">
    <property type="entry name" value="HISTONE ACETYLTRANSFERASE-RELATED"/>
    <property type="match status" value="1"/>
</dbReference>
<evidence type="ECO:0000256" key="1">
    <source>
        <dbReference type="ARBA" id="ARBA00001966"/>
    </source>
</evidence>
<keyword evidence="2" id="KW-0004">4Fe-4S</keyword>
<dbReference type="InterPro" id="IPR006638">
    <property type="entry name" value="Elp3/MiaA/NifB-like_rSAM"/>
</dbReference>
<organism evidence="8 9">
    <name type="scientific">Anaerococcus tetradius</name>
    <dbReference type="NCBI Taxonomy" id="33036"/>
    <lineage>
        <taxon>Bacteria</taxon>
        <taxon>Bacillati</taxon>
        <taxon>Bacillota</taxon>
        <taxon>Tissierellia</taxon>
        <taxon>Tissierellales</taxon>
        <taxon>Peptoniphilaceae</taxon>
        <taxon>Anaerococcus</taxon>
    </lineage>
</organism>
<protein>
    <submittedName>
        <fullName evidence="8">Radical SAM protein family</fullName>
    </submittedName>
</protein>
<dbReference type="NCBIfam" id="TIGR01212">
    <property type="entry name" value="TIGR01212 family radical SAM protein"/>
    <property type="match status" value="1"/>
</dbReference>
<evidence type="ECO:0000256" key="6">
    <source>
        <dbReference type="ARBA" id="ARBA00023014"/>
    </source>
</evidence>